<sequence length="396" mass="43974">LHPDTLPRIWWCATGSLAFLPIHAAGVYDSSSADNQLSNYVISSYTPTVSALLESTNLRVASTFKLLSVIQPSAPGASKIPNTKEELGCIRRRLDDRPHVVLEGAEGTKARVQKGMEDCNWLHLACHGVQKPEEPTKSALILEDGHLTLEEIIRLNLPNAEFAFLSACQTTTGDENLSEEAVHIAGGMLLAGYRGVVATMWSIQDDLAPKVADEFYAHIMQDDQRPDSRKAAEALHLSVQKLRKKRNVPFTAWTPFIMQGNERPDGRRAAEALHIFVQKTSSGERYSAYSMDPVCTPRCIASILQRATISEKGNDYVSVIEARCKEPACISGKRSCFFAELDAGDVVQVWKDQECNIDCQPLPNLPPFDAPFTRIDKDGYHSKMRNFPKLQKQRPP</sequence>
<dbReference type="EMBL" id="CAJVPT010018313">
    <property type="protein sequence ID" value="CAG8633266.1"/>
    <property type="molecule type" value="Genomic_DNA"/>
</dbReference>
<evidence type="ECO:0000313" key="2">
    <source>
        <dbReference type="Proteomes" id="UP000789525"/>
    </source>
</evidence>
<name>A0ACA9N4B8_9GLOM</name>
<proteinExistence type="predicted"/>
<protein>
    <submittedName>
        <fullName evidence="1">16354_t:CDS:1</fullName>
    </submittedName>
</protein>
<feature type="non-terminal residue" evidence="1">
    <location>
        <position position="1"/>
    </location>
</feature>
<gene>
    <name evidence="1" type="ORF">ACOLOM_LOCUS7705</name>
</gene>
<feature type="non-terminal residue" evidence="1">
    <location>
        <position position="396"/>
    </location>
</feature>
<evidence type="ECO:0000313" key="1">
    <source>
        <dbReference type="EMBL" id="CAG8633266.1"/>
    </source>
</evidence>
<keyword evidence="2" id="KW-1185">Reference proteome</keyword>
<dbReference type="Proteomes" id="UP000789525">
    <property type="component" value="Unassembled WGS sequence"/>
</dbReference>
<comment type="caution">
    <text evidence="1">The sequence shown here is derived from an EMBL/GenBank/DDBJ whole genome shotgun (WGS) entry which is preliminary data.</text>
</comment>
<reference evidence="1" key="1">
    <citation type="submission" date="2021-06" db="EMBL/GenBank/DDBJ databases">
        <authorList>
            <person name="Kallberg Y."/>
            <person name="Tangrot J."/>
            <person name="Rosling A."/>
        </authorList>
    </citation>
    <scope>NUCLEOTIDE SEQUENCE</scope>
    <source>
        <strain evidence="1">CL356</strain>
    </source>
</reference>
<organism evidence="1 2">
    <name type="scientific">Acaulospora colombiana</name>
    <dbReference type="NCBI Taxonomy" id="27376"/>
    <lineage>
        <taxon>Eukaryota</taxon>
        <taxon>Fungi</taxon>
        <taxon>Fungi incertae sedis</taxon>
        <taxon>Mucoromycota</taxon>
        <taxon>Glomeromycotina</taxon>
        <taxon>Glomeromycetes</taxon>
        <taxon>Diversisporales</taxon>
        <taxon>Acaulosporaceae</taxon>
        <taxon>Acaulospora</taxon>
    </lineage>
</organism>
<accession>A0ACA9N4B8</accession>